<comment type="caution">
    <text evidence="1">The sequence shown here is derived from an EMBL/GenBank/DDBJ whole genome shotgun (WGS) entry which is preliminary data.</text>
</comment>
<accession>A0A9P7C583</accession>
<gene>
    <name evidence="1" type="ORF">G6F51_010984</name>
</gene>
<dbReference type="EMBL" id="JAANIT010002448">
    <property type="protein sequence ID" value="KAG1536413.1"/>
    <property type="molecule type" value="Genomic_DNA"/>
</dbReference>
<evidence type="ECO:0000313" key="1">
    <source>
        <dbReference type="EMBL" id="KAG1536413.1"/>
    </source>
</evidence>
<reference evidence="1" key="1">
    <citation type="journal article" date="2020" name="Microb. Genom.">
        <title>Genetic diversity of clinical and environmental Mucorales isolates obtained from an investigation of mucormycosis cases among solid organ transplant recipients.</title>
        <authorList>
            <person name="Nguyen M.H."/>
            <person name="Kaul D."/>
            <person name="Muto C."/>
            <person name="Cheng S.J."/>
            <person name="Richter R.A."/>
            <person name="Bruno V.M."/>
            <person name="Liu G."/>
            <person name="Beyhan S."/>
            <person name="Sundermann A.J."/>
            <person name="Mounaud S."/>
            <person name="Pasculle A.W."/>
            <person name="Nierman W.C."/>
            <person name="Driscoll E."/>
            <person name="Cumbie R."/>
            <person name="Clancy C.J."/>
            <person name="Dupont C.L."/>
        </authorList>
    </citation>
    <scope>NUCLEOTIDE SEQUENCE</scope>
    <source>
        <strain evidence="1">GL16</strain>
    </source>
</reference>
<sequence>MKGNFKRSKDLIADTWFDCVQRMRKVVLDRVVDKEAREDETIKTDGVSCPPMCFQLRSLTVKGGRWVVWMAKGMLLVTQ</sequence>
<protein>
    <submittedName>
        <fullName evidence="1">Uncharacterized protein</fullName>
    </submittedName>
</protein>
<name>A0A9P7C583_RHIOR</name>
<proteinExistence type="predicted"/>
<dbReference type="OrthoDB" id="10269597at2759"/>
<organism evidence="1 2">
    <name type="scientific">Rhizopus oryzae</name>
    <name type="common">Mucormycosis agent</name>
    <name type="synonym">Rhizopus arrhizus var. delemar</name>
    <dbReference type="NCBI Taxonomy" id="64495"/>
    <lineage>
        <taxon>Eukaryota</taxon>
        <taxon>Fungi</taxon>
        <taxon>Fungi incertae sedis</taxon>
        <taxon>Mucoromycota</taxon>
        <taxon>Mucoromycotina</taxon>
        <taxon>Mucoromycetes</taxon>
        <taxon>Mucorales</taxon>
        <taxon>Mucorineae</taxon>
        <taxon>Rhizopodaceae</taxon>
        <taxon>Rhizopus</taxon>
    </lineage>
</organism>
<dbReference type="Proteomes" id="UP000717996">
    <property type="component" value="Unassembled WGS sequence"/>
</dbReference>
<dbReference type="AlphaFoldDB" id="A0A9P7C583"/>
<evidence type="ECO:0000313" key="2">
    <source>
        <dbReference type="Proteomes" id="UP000717996"/>
    </source>
</evidence>